<evidence type="ECO:0000256" key="1">
    <source>
        <dbReference type="ARBA" id="ARBA00004141"/>
    </source>
</evidence>
<feature type="transmembrane region" description="Helical" evidence="5">
    <location>
        <begin position="375"/>
        <end position="396"/>
    </location>
</feature>
<dbReference type="Gene3D" id="1.20.1250.20">
    <property type="entry name" value="MFS general substrate transporter like domains"/>
    <property type="match status" value="1"/>
</dbReference>
<sequence>MRASAVDVERADRDVVVPSEELIVAAAGFGIWQMIIAAISCAMIMIHMLNGSLEPVQHLAGWWCEKPATLRSWTNQEWITYSHADAPKLDDEVAGFAGTRKAISLTPELWNDRFRGCRMFRYDFASLRGVPFERSPTINRLNEAGTVKCKRFHYSRKFGRTVAEKFRMACNPEYERALWEVLMISGKITGYLTFGCLSDRIGRRPVLLIASGVTPFTAIGLVFSPNYVTYVVVRTCHSFFHGGFIVNFVMAAELSSNVARTRIMAFACLAYGLGVGVTPTLLEAMGSMDHLLLVINVPVAAFFLALVFFVPESPCWLFCTRRSVQLGAVIQKAGKTNGIPIPSDFHVVYVEHSDVEKQLSRGWPSFWNLLKASGVACEMISIGYLVCLSGVINGGAQAKLIYNHKRVPVWYAIIGHVEMAGIIVSQCCLFMMGHKRLLHLTIFLFLITTFILMANLHDDYFTTTGPATTLLSANIFAVGLGYGTLLNYGARTVPTLLRGTYTGMWNALWVAFTWAGTRHFYNYPGFTSVAVISILLAALFTFNIHNVLWREMPDTVFDAVNFKELVTLNFAL</sequence>
<evidence type="ECO:0000313" key="6">
    <source>
        <dbReference type="Proteomes" id="UP000829291"/>
    </source>
</evidence>
<keyword evidence="4 5" id="KW-0472">Membrane</keyword>
<feature type="transmembrane region" description="Helical" evidence="5">
    <location>
        <begin position="22"/>
        <end position="46"/>
    </location>
</feature>
<evidence type="ECO:0000256" key="5">
    <source>
        <dbReference type="SAM" id="Phobius"/>
    </source>
</evidence>
<evidence type="ECO:0000256" key="2">
    <source>
        <dbReference type="ARBA" id="ARBA00022692"/>
    </source>
</evidence>
<feature type="transmembrane region" description="Helical" evidence="5">
    <location>
        <begin position="521"/>
        <end position="542"/>
    </location>
</feature>
<feature type="transmembrane region" description="Helical" evidence="5">
    <location>
        <begin position="408"/>
        <end position="430"/>
    </location>
</feature>
<evidence type="ECO:0000256" key="3">
    <source>
        <dbReference type="ARBA" id="ARBA00022989"/>
    </source>
</evidence>
<dbReference type="KEGG" id="nlo:107218681"/>
<dbReference type="InParanoid" id="A0A6J0BB02"/>
<proteinExistence type="predicted"/>
<reference evidence="7" key="1">
    <citation type="submission" date="2025-08" db="UniProtKB">
        <authorList>
            <consortium name="RefSeq"/>
        </authorList>
    </citation>
    <scope>IDENTIFICATION</scope>
    <source>
        <tissue evidence="7">Thorax and Abdomen</tissue>
    </source>
</reference>
<name>A0A6J0BB02_NEOLC</name>
<dbReference type="GO" id="GO:0016020">
    <property type="term" value="C:membrane"/>
    <property type="evidence" value="ECO:0007669"/>
    <property type="project" value="UniProtKB-SubCell"/>
</dbReference>
<feature type="transmembrane region" description="Helical" evidence="5">
    <location>
        <begin position="291"/>
        <end position="311"/>
    </location>
</feature>
<feature type="transmembrane region" description="Helical" evidence="5">
    <location>
        <begin position="469"/>
        <end position="488"/>
    </location>
</feature>
<feature type="transmembrane region" description="Helical" evidence="5">
    <location>
        <begin position="495"/>
        <end position="515"/>
    </location>
</feature>
<feature type="transmembrane region" description="Helical" evidence="5">
    <location>
        <begin position="263"/>
        <end position="285"/>
    </location>
</feature>
<dbReference type="PANTHER" id="PTHR24064">
    <property type="entry name" value="SOLUTE CARRIER FAMILY 22 MEMBER"/>
    <property type="match status" value="1"/>
</dbReference>
<gene>
    <name evidence="7" type="primary">LOC107218681</name>
</gene>
<protein>
    <submittedName>
        <fullName evidence="7">Solute carrier family 22 member 5-like</fullName>
    </submittedName>
</protein>
<evidence type="ECO:0000256" key="4">
    <source>
        <dbReference type="ARBA" id="ARBA00023136"/>
    </source>
</evidence>
<evidence type="ECO:0000313" key="7">
    <source>
        <dbReference type="RefSeq" id="XP_015512119.2"/>
    </source>
</evidence>
<dbReference type="GO" id="GO:0022857">
    <property type="term" value="F:transmembrane transporter activity"/>
    <property type="evidence" value="ECO:0007669"/>
    <property type="project" value="InterPro"/>
</dbReference>
<feature type="transmembrane region" description="Helical" evidence="5">
    <location>
        <begin position="437"/>
        <end position="457"/>
    </location>
</feature>
<keyword evidence="2 5" id="KW-0812">Transmembrane</keyword>
<feature type="transmembrane region" description="Helical" evidence="5">
    <location>
        <begin position="230"/>
        <end position="251"/>
    </location>
</feature>
<dbReference type="InterPro" id="IPR036259">
    <property type="entry name" value="MFS_trans_sf"/>
</dbReference>
<dbReference type="Pfam" id="PF07690">
    <property type="entry name" value="MFS_1"/>
    <property type="match status" value="1"/>
</dbReference>
<comment type="subcellular location">
    <subcellularLocation>
        <location evidence="1">Membrane</location>
        <topology evidence="1">Multi-pass membrane protein</topology>
    </subcellularLocation>
</comment>
<dbReference type="Proteomes" id="UP000829291">
    <property type="component" value="Chromosome 4"/>
</dbReference>
<keyword evidence="6" id="KW-1185">Reference proteome</keyword>
<accession>A0A6J0BB02</accession>
<dbReference type="RefSeq" id="XP_015512119.2">
    <property type="nucleotide sequence ID" value="XM_015656633.2"/>
</dbReference>
<dbReference type="SUPFAM" id="SSF103473">
    <property type="entry name" value="MFS general substrate transporter"/>
    <property type="match status" value="1"/>
</dbReference>
<dbReference type="GeneID" id="107218681"/>
<keyword evidence="3 5" id="KW-1133">Transmembrane helix</keyword>
<dbReference type="OrthoDB" id="6612291at2759"/>
<feature type="transmembrane region" description="Helical" evidence="5">
    <location>
        <begin position="206"/>
        <end position="224"/>
    </location>
</feature>
<dbReference type="InterPro" id="IPR011701">
    <property type="entry name" value="MFS"/>
</dbReference>
<dbReference type="AlphaFoldDB" id="A0A6J0BB02"/>
<organism evidence="7">
    <name type="scientific">Neodiprion lecontei</name>
    <name type="common">Redheaded pine sawfly</name>
    <dbReference type="NCBI Taxonomy" id="441921"/>
    <lineage>
        <taxon>Eukaryota</taxon>
        <taxon>Metazoa</taxon>
        <taxon>Ecdysozoa</taxon>
        <taxon>Arthropoda</taxon>
        <taxon>Hexapoda</taxon>
        <taxon>Insecta</taxon>
        <taxon>Pterygota</taxon>
        <taxon>Neoptera</taxon>
        <taxon>Endopterygota</taxon>
        <taxon>Hymenoptera</taxon>
        <taxon>Tenthredinoidea</taxon>
        <taxon>Diprionidae</taxon>
        <taxon>Diprioninae</taxon>
        <taxon>Neodiprion</taxon>
    </lineage>
</organism>